<reference evidence="2 3" key="1">
    <citation type="journal article" date="2019" name="Genome Biol. Evol.">
        <title>Insights into the evolution of the New World diploid cottons (Gossypium, subgenus Houzingenia) based on genome sequencing.</title>
        <authorList>
            <person name="Grover C.E."/>
            <person name="Arick M.A. 2nd"/>
            <person name="Thrash A."/>
            <person name="Conover J.L."/>
            <person name="Sanders W.S."/>
            <person name="Peterson D.G."/>
            <person name="Frelichowski J.E."/>
            <person name="Scheffler J.A."/>
            <person name="Scheffler B.E."/>
            <person name="Wendel J.F."/>
        </authorList>
    </citation>
    <scope>NUCLEOTIDE SEQUENCE [LARGE SCALE GENOMIC DNA]</scope>
    <source>
        <strain evidence="2">8</strain>
        <tissue evidence="2">Leaf</tissue>
    </source>
</reference>
<dbReference type="SUPFAM" id="SSF53098">
    <property type="entry name" value="Ribonuclease H-like"/>
    <property type="match status" value="1"/>
</dbReference>
<keyword evidence="3" id="KW-1185">Reference proteome</keyword>
<dbReference type="Proteomes" id="UP000593568">
    <property type="component" value="Unassembled WGS sequence"/>
</dbReference>
<organism evidence="2 3">
    <name type="scientific">Gossypium trilobum</name>
    <dbReference type="NCBI Taxonomy" id="34281"/>
    <lineage>
        <taxon>Eukaryota</taxon>
        <taxon>Viridiplantae</taxon>
        <taxon>Streptophyta</taxon>
        <taxon>Embryophyta</taxon>
        <taxon>Tracheophyta</taxon>
        <taxon>Spermatophyta</taxon>
        <taxon>Magnoliopsida</taxon>
        <taxon>eudicotyledons</taxon>
        <taxon>Gunneridae</taxon>
        <taxon>Pentapetalae</taxon>
        <taxon>rosids</taxon>
        <taxon>malvids</taxon>
        <taxon>Malvales</taxon>
        <taxon>Malvaceae</taxon>
        <taxon>Malvoideae</taxon>
        <taxon>Gossypium</taxon>
    </lineage>
</organism>
<dbReference type="Pfam" id="PF13456">
    <property type="entry name" value="RVT_3"/>
    <property type="match status" value="1"/>
</dbReference>
<dbReference type="GO" id="GO:0003676">
    <property type="term" value="F:nucleic acid binding"/>
    <property type="evidence" value="ECO:0007669"/>
    <property type="project" value="InterPro"/>
</dbReference>
<dbReference type="PANTHER" id="PTHR47723">
    <property type="entry name" value="OS05G0353850 PROTEIN"/>
    <property type="match status" value="1"/>
</dbReference>
<sequence length="183" mass="21337">MIDYRGDGQLEIPFPWWIHIEEYVCSFWQSQLCPGCGRYRYQFDKGHMVSNMNQSVPEIGWVKLNTDDVVSLSSYLVAIGGVIRDEDGNWLCSYAMILGRDEVFRIEARSMLEGLRLAWEKRYRQVELESDNALLVELILSSKLIDSPLMEIRAIHTLLQRNWKVRICHIARDHNAVTDFIAK</sequence>
<name>A0A7J9F6T9_9ROSI</name>
<dbReference type="EMBL" id="JABEZW010000011">
    <property type="protein sequence ID" value="MBA0780674.1"/>
    <property type="molecule type" value="Genomic_DNA"/>
</dbReference>
<comment type="caution">
    <text evidence="2">The sequence shown here is derived from an EMBL/GenBank/DDBJ whole genome shotgun (WGS) entry which is preliminary data.</text>
</comment>
<accession>A0A7J9F6T9</accession>
<evidence type="ECO:0000313" key="3">
    <source>
        <dbReference type="Proteomes" id="UP000593568"/>
    </source>
</evidence>
<protein>
    <recommendedName>
        <fullName evidence="1">RNase H type-1 domain-containing protein</fullName>
    </recommendedName>
</protein>
<proteinExistence type="predicted"/>
<feature type="domain" description="RNase H type-1" evidence="1">
    <location>
        <begin position="76"/>
        <end position="183"/>
    </location>
</feature>
<evidence type="ECO:0000313" key="2">
    <source>
        <dbReference type="EMBL" id="MBA0780674.1"/>
    </source>
</evidence>
<dbReference type="GO" id="GO:0004523">
    <property type="term" value="F:RNA-DNA hybrid ribonuclease activity"/>
    <property type="evidence" value="ECO:0007669"/>
    <property type="project" value="InterPro"/>
</dbReference>
<dbReference type="InterPro" id="IPR044730">
    <property type="entry name" value="RNase_H-like_dom_plant"/>
</dbReference>
<dbReference type="InterPro" id="IPR002156">
    <property type="entry name" value="RNaseH_domain"/>
</dbReference>
<dbReference type="AlphaFoldDB" id="A0A7J9F6T9"/>
<dbReference type="InterPro" id="IPR036397">
    <property type="entry name" value="RNaseH_sf"/>
</dbReference>
<evidence type="ECO:0000259" key="1">
    <source>
        <dbReference type="Pfam" id="PF13456"/>
    </source>
</evidence>
<dbReference type="Gene3D" id="3.30.420.10">
    <property type="entry name" value="Ribonuclease H-like superfamily/Ribonuclease H"/>
    <property type="match status" value="1"/>
</dbReference>
<dbReference type="CDD" id="cd06222">
    <property type="entry name" value="RNase_H_like"/>
    <property type="match status" value="1"/>
</dbReference>
<dbReference type="PANTHER" id="PTHR47723:SF24">
    <property type="entry name" value="RNASE H TYPE-1 DOMAIN-CONTAINING PROTEIN"/>
    <property type="match status" value="1"/>
</dbReference>
<dbReference type="InterPro" id="IPR053151">
    <property type="entry name" value="RNase_H-like"/>
</dbReference>
<dbReference type="InterPro" id="IPR012337">
    <property type="entry name" value="RNaseH-like_sf"/>
</dbReference>
<gene>
    <name evidence="2" type="ORF">Gotri_004752</name>
</gene>